<feature type="disulfide bond" evidence="11">
    <location>
        <begin position="113"/>
        <end position="125"/>
    </location>
</feature>
<comment type="caution">
    <text evidence="11">Lacks conserved residue(s) required for the propagation of feature annotation.</text>
</comment>
<feature type="disulfide bond" evidence="11">
    <location>
        <begin position="74"/>
        <end position="88"/>
    </location>
</feature>
<dbReference type="InterPro" id="IPR018371">
    <property type="entry name" value="Chitin-binding_1_CS"/>
</dbReference>
<dbReference type="Gene3D" id="3.20.20.80">
    <property type="entry name" value="Glycosidases"/>
    <property type="match status" value="1"/>
</dbReference>
<dbReference type="PROSITE" id="PS01095">
    <property type="entry name" value="GH18_1"/>
    <property type="match status" value="1"/>
</dbReference>
<keyword evidence="17" id="KW-1185">Reference proteome</keyword>
<evidence type="ECO:0000256" key="8">
    <source>
        <dbReference type="ARBA" id="ARBA00023277"/>
    </source>
</evidence>
<evidence type="ECO:0000256" key="1">
    <source>
        <dbReference type="ARBA" id="ARBA00000822"/>
    </source>
</evidence>
<dbReference type="InterPro" id="IPR001002">
    <property type="entry name" value="Chitin-bd_1"/>
</dbReference>
<dbReference type="AlphaFoldDB" id="A0A1L9VRV8"/>
<keyword evidence="11" id="KW-1015">Disulfide bond</keyword>
<dbReference type="RefSeq" id="XP_022403330.1">
    <property type="nucleotide sequence ID" value="XM_022544320.1"/>
</dbReference>
<dbReference type="InterPro" id="IPR053214">
    <property type="entry name" value="LysM12-like"/>
</dbReference>
<feature type="disulfide bond" evidence="11">
    <location>
        <begin position="138"/>
        <end position="142"/>
    </location>
</feature>
<dbReference type="OrthoDB" id="73875at2759"/>
<dbReference type="GO" id="GO:0008843">
    <property type="term" value="F:endochitinase activity"/>
    <property type="evidence" value="ECO:0007669"/>
    <property type="project" value="UniProtKB-EC"/>
</dbReference>
<comment type="similarity">
    <text evidence="2">Belongs to the glycosyl hydrolase 18 family. Chitinase class V subfamily.</text>
</comment>
<dbReference type="InterPro" id="IPR001579">
    <property type="entry name" value="Glyco_hydro_18_chit_AS"/>
</dbReference>
<dbReference type="InterPro" id="IPR017853">
    <property type="entry name" value="GH"/>
</dbReference>
<keyword evidence="7" id="KW-0843">Virulence</keyword>
<dbReference type="Pfam" id="PF00187">
    <property type="entry name" value="Chitin_bind_1"/>
    <property type="match status" value="1"/>
</dbReference>
<evidence type="ECO:0000256" key="5">
    <source>
        <dbReference type="ARBA" id="ARBA00022801"/>
    </source>
</evidence>
<keyword evidence="10" id="KW-0624">Polysaccharide degradation</keyword>
<dbReference type="InterPro" id="IPR036861">
    <property type="entry name" value="Endochitinase-like_sf"/>
</dbReference>
<feature type="signal peptide" evidence="13">
    <location>
        <begin position="1"/>
        <end position="31"/>
    </location>
</feature>
<dbReference type="PROSITE" id="PS51910">
    <property type="entry name" value="GH18_2"/>
    <property type="match status" value="1"/>
</dbReference>
<keyword evidence="4 11" id="KW-0147">Chitin-binding</keyword>
<keyword evidence="9 12" id="KW-0326">Glycosidase</keyword>
<evidence type="ECO:0000256" key="13">
    <source>
        <dbReference type="SAM" id="SignalP"/>
    </source>
</evidence>
<keyword evidence="13" id="KW-0732">Signal</keyword>
<evidence type="ECO:0000313" key="16">
    <source>
        <dbReference type="EMBL" id="OJJ86641.1"/>
    </source>
</evidence>
<organism evidence="16 17">
    <name type="scientific">Aspergillus glaucus CBS 516.65</name>
    <dbReference type="NCBI Taxonomy" id="1160497"/>
    <lineage>
        <taxon>Eukaryota</taxon>
        <taxon>Fungi</taxon>
        <taxon>Dikarya</taxon>
        <taxon>Ascomycota</taxon>
        <taxon>Pezizomycotina</taxon>
        <taxon>Eurotiomycetes</taxon>
        <taxon>Eurotiomycetidae</taxon>
        <taxon>Eurotiales</taxon>
        <taxon>Aspergillaceae</taxon>
        <taxon>Aspergillus</taxon>
        <taxon>Aspergillus subgen. Aspergillus</taxon>
    </lineage>
</organism>
<dbReference type="InterPro" id="IPR011583">
    <property type="entry name" value="Chitinase_II/V-like_cat"/>
</dbReference>
<dbReference type="CDD" id="cd00035">
    <property type="entry name" value="ChtBD1"/>
    <property type="match status" value="1"/>
</dbReference>
<dbReference type="Gene3D" id="3.10.50.10">
    <property type="match status" value="1"/>
</dbReference>
<evidence type="ECO:0000313" key="17">
    <source>
        <dbReference type="Proteomes" id="UP000184300"/>
    </source>
</evidence>
<evidence type="ECO:0000256" key="9">
    <source>
        <dbReference type="ARBA" id="ARBA00023295"/>
    </source>
</evidence>
<dbReference type="SMART" id="SM00636">
    <property type="entry name" value="Glyco_18"/>
    <property type="match status" value="1"/>
</dbReference>
<dbReference type="GO" id="GO:0006032">
    <property type="term" value="P:chitin catabolic process"/>
    <property type="evidence" value="ECO:0007669"/>
    <property type="project" value="UniProtKB-KW"/>
</dbReference>
<dbReference type="Proteomes" id="UP000184300">
    <property type="component" value="Unassembled WGS sequence"/>
</dbReference>
<protein>
    <recommendedName>
        <fullName evidence="3">chitinase</fullName>
        <ecNumber evidence="3">3.2.1.14</ecNumber>
    </recommendedName>
</protein>
<evidence type="ECO:0000256" key="7">
    <source>
        <dbReference type="ARBA" id="ARBA00023026"/>
    </source>
</evidence>
<feature type="domain" description="Chitin-binding type-1" evidence="14">
    <location>
        <begin position="60"/>
        <end position="98"/>
    </location>
</feature>
<evidence type="ECO:0000256" key="6">
    <source>
        <dbReference type="ARBA" id="ARBA00023024"/>
    </source>
</evidence>
<dbReference type="InterPro" id="IPR001223">
    <property type="entry name" value="Glyco_hydro18_cat"/>
</dbReference>
<reference evidence="17" key="1">
    <citation type="journal article" date="2017" name="Genome Biol.">
        <title>Comparative genomics reveals high biological diversity and specific adaptations in the industrially and medically important fungal genus Aspergillus.</title>
        <authorList>
            <person name="de Vries R.P."/>
            <person name="Riley R."/>
            <person name="Wiebenga A."/>
            <person name="Aguilar-Osorio G."/>
            <person name="Amillis S."/>
            <person name="Uchima C.A."/>
            <person name="Anderluh G."/>
            <person name="Asadollahi M."/>
            <person name="Askin M."/>
            <person name="Barry K."/>
            <person name="Battaglia E."/>
            <person name="Bayram O."/>
            <person name="Benocci T."/>
            <person name="Braus-Stromeyer S.A."/>
            <person name="Caldana C."/>
            <person name="Canovas D."/>
            <person name="Cerqueira G.C."/>
            <person name="Chen F."/>
            <person name="Chen W."/>
            <person name="Choi C."/>
            <person name="Clum A."/>
            <person name="Dos Santos R.A."/>
            <person name="Damasio A.R."/>
            <person name="Diallinas G."/>
            <person name="Emri T."/>
            <person name="Fekete E."/>
            <person name="Flipphi M."/>
            <person name="Freyberg S."/>
            <person name="Gallo A."/>
            <person name="Gournas C."/>
            <person name="Habgood R."/>
            <person name="Hainaut M."/>
            <person name="Harispe M.L."/>
            <person name="Henrissat B."/>
            <person name="Hilden K.S."/>
            <person name="Hope R."/>
            <person name="Hossain A."/>
            <person name="Karabika E."/>
            <person name="Karaffa L."/>
            <person name="Karanyi Z."/>
            <person name="Krasevec N."/>
            <person name="Kuo A."/>
            <person name="Kusch H."/>
            <person name="LaButti K."/>
            <person name="Lagendijk E.L."/>
            <person name="Lapidus A."/>
            <person name="Levasseur A."/>
            <person name="Lindquist E."/>
            <person name="Lipzen A."/>
            <person name="Logrieco A.F."/>
            <person name="MacCabe A."/>
            <person name="Maekelae M.R."/>
            <person name="Malavazi I."/>
            <person name="Melin P."/>
            <person name="Meyer V."/>
            <person name="Mielnichuk N."/>
            <person name="Miskei M."/>
            <person name="Molnar A.P."/>
            <person name="Mule G."/>
            <person name="Ngan C.Y."/>
            <person name="Orejas M."/>
            <person name="Orosz E."/>
            <person name="Ouedraogo J.P."/>
            <person name="Overkamp K.M."/>
            <person name="Park H.-S."/>
            <person name="Perrone G."/>
            <person name="Piumi F."/>
            <person name="Punt P.J."/>
            <person name="Ram A.F."/>
            <person name="Ramon A."/>
            <person name="Rauscher S."/>
            <person name="Record E."/>
            <person name="Riano-Pachon D.M."/>
            <person name="Robert V."/>
            <person name="Roehrig J."/>
            <person name="Ruller R."/>
            <person name="Salamov A."/>
            <person name="Salih N.S."/>
            <person name="Samson R.A."/>
            <person name="Sandor E."/>
            <person name="Sanguinetti M."/>
            <person name="Schuetze T."/>
            <person name="Sepcic K."/>
            <person name="Shelest E."/>
            <person name="Sherlock G."/>
            <person name="Sophianopoulou V."/>
            <person name="Squina F.M."/>
            <person name="Sun H."/>
            <person name="Susca A."/>
            <person name="Todd R.B."/>
            <person name="Tsang A."/>
            <person name="Unkles S.E."/>
            <person name="van de Wiele N."/>
            <person name="van Rossen-Uffink D."/>
            <person name="Oliveira J.V."/>
            <person name="Vesth T.C."/>
            <person name="Visser J."/>
            <person name="Yu J.-H."/>
            <person name="Zhou M."/>
            <person name="Andersen M.R."/>
            <person name="Archer D.B."/>
            <person name="Baker S.E."/>
            <person name="Benoit I."/>
            <person name="Brakhage A.A."/>
            <person name="Braus G.H."/>
            <person name="Fischer R."/>
            <person name="Frisvad J.C."/>
            <person name="Goldman G.H."/>
            <person name="Houbraken J."/>
            <person name="Oakley B."/>
            <person name="Pocsi I."/>
            <person name="Scazzocchio C."/>
            <person name="Seiboth B."/>
            <person name="vanKuyk P.A."/>
            <person name="Wortman J."/>
            <person name="Dyer P.S."/>
            <person name="Grigoriev I.V."/>
        </authorList>
    </citation>
    <scope>NUCLEOTIDE SEQUENCE [LARGE SCALE GENOMIC DNA]</scope>
    <source>
        <strain evidence="17">CBS 516.65</strain>
    </source>
</reference>
<dbReference type="PROSITE" id="PS50941">
    <property type="entry name" value="CHIT_BIND_I_2"/>
    <property type="match status" value="2"/>
</dbReference>
<feature type="disulfide bond" evidence="11">
    <location>
        <begin position="69"/>
        <end position="81"/>
    </location>
</feature>
<keyword evidence="8" id="KW-0119">Carbohydrate metabolism</keyword>
<dbReference type="InterPro" id="IPR029070">
    <property type="entry name" value="Chitinase_insertion_sf"/>
</dbReference>
<dbReference type="SUPFAM" id="SSF51445">
    <property type="entry name" value="(Trans)glycosidases"/>
    <property type="match status" value="1"/>
</dbReference>
<dbReference type="EMBL" id="KV878892">
    <property type="protein sequence ID" value="OJJ86641.1"/>
    <property type="molecule type" value="Genomic_DNA"/>
</dbReference>
<dbReference type="VEuPathDB" id="FungiDB:ASPGLDRAFT_33539"/>
<feature type="disulfide bond" evidence="11">
    <location>
        <begin position="92"/>
        <end position="96"/>
    </location>
</feature>
<dbReference type="SMART" id="SM00270">
    <property type="entry name" value="ChtBD1"/>
    <property type="match status" value="2"/>
</dbReference>
<dbReference type="GO" id="GO:0000272">
    <property type="term" value="P:polysaccharide catabolic process"/>
    <property type="evidence" value="ECO:0007669"/>
    <property type="project" value="UniProtKB-KW"/>
</dbReference>
<evidence type="ECO:0000256" key="10">
    <source>
        <dbReference type="ARBA" id="ARBA00023326"/>
    </source>
</evidence>
<feature type="domain" description="Chitin-binding type-1" evidence="14">
    <location>
        <begin position="99"/>
        <end position="144"/>
    </location>
</feature>
<evidence type="ECO:0000259" key="15">
    <source>
        <dbReference type="PROSITE" id="PS51910"/>
    </source>
</evidence>
<dbReference type="SUPFAM" id="SSF54556">
    <property type="entry name" value="Chitinase insertion domain"/>
    <property type="match status" value="1"/>
</dbReference>
<gene>
    <name evidence="16" type="ORF">ASPGLDRAFT_33539</name>
</gene>
<evidence type="ECO:0000256" key="11">
    <source>
        <dbReference type="PROSITE-ProRule" id="PRU00261"/>
    </source>
</evidence>
<dbReference type="SUPFAM" id="SSF57016">
    <property type="entry name" value="Plant lectins/antimicrobial peptides"/>
    <property type="match status" value="1"/>
</dbReference>
<dbReference type="PANTHER" id="PTHR47700:SF2">
    <property type="entry name" value="CHITINASE"/>
    <property type="match status" value="1"/>
</dbReference>
<name>A0A1L9VRV8_ASPGL</name>
<dbReference type="EC" id="3.2.1.14" evidence="3"/>
<proteinExistence type="inferred from homology"/>
<keyword evidence="5 12" id="KW-0378">Hydrolase</keyword>
<sequence length="1122" mass="125207">MIPLKKLTRTTILLLPLALALLFLLNHHTKSPTPNILTTRDTFTPSDISPYTHNLTRRQDYTCGPGRPCSNGACCGASGNCGYGSAYCGDGCVSNCDAVAECGKDARPKGKKCPLNTCCSQYGFCGTTERFCEKKHKCQSNCVLDPKPPGGSAKGQTQSKVIGYYESWTHNKKCHQIAPSDLPVTEMTHLNYAFAYIDPKSYELVTMKDEIPESLFQKTVDTKQYNKNLKVWASVGGWDFSDNDTITQPIFSDISSTEAKRKRFANKAVLFLNRYGFDGLDIDWEYPGAPDRGGKPEDTKNFVALMKTLRSTFDASPRQLGISFTIPSSYWYLRWFDMPGMMKYADWTNLMSYDLHGVWDANNPIGSIVQGHTNLTDIKKAASLLWRVGIKPSQIALGFGFYGRSFELSDPACSKPGCPFSGGAKPGPCSATSGILMHYEIQAMIHQLSRPTIDSDGSRVSALKPIHDEDAAVNYLVFDNNQWVSYDDAKTFKQKLDWANGIGMGGSLLWASDTDNSQYSAMSAFIGKRAFHPDLASKALQHSKVTIAQNHIGENGQDCLIMKDCVDHDIVRCPDGHKKIGWDKAGCKSGEKLICCPTHSAPDSCTWRGSGGDCNGQCHAGESTLFKSSWGGGFKAESSTHRCSRGAKVFCCKAGNWETVTHGCHWTKSGAQCKKTEKELARKKEGCSFLWPCWTQYCCPKDTPLDDCTWRGSAPDCADAKCKQDEVAIDNNASGGGHGCSWGRKKTNCCKAIKPPPPRLTCKITSCNIIDNLCDDSLGTLSKRNEAGLELHSFEKRGNPRDFSWILQSGRRITMRSRGYPGPTRYMQLLRQNLQGLARRWFEMRSRDCANPRLRDMAINEEGGPPPQSNTEHPVPLVVLSRFAATANHGRLPRAVPARGQNSIPQGRETRARAIPDSFWQNFWNDAHGLPSGLPRVAPGSDDFRQPAQRLFERLGSTTNPSHFILLQDSVNAVKGKLEIFYSPMEVRIFNRHVRLAAGSEGTETDIMTFMAPLRDVVAVFQYLRDPLVMERMDTTSSGMYDDLRLIEYHTLGSDGLSDHWSEFYQYYFEQVSEFARNWLQGRIYYARRQFEASDNPFRDSVLRDLLELESQIPSMKYPWES</sequence>
<evidence type="ECO:0000256" key="4">
    <source>
        <dbReference type="ARBA" id="ARBA00022669"/>
    </source>
</evidence>
<keyword evidence="6" id="KW-0146">Chitin degradation</keyword>
<dbReference type="Pfam" id="PF00704">
    <property type="entry name" value="Glyco_hydro_18"/>
    <property type="match status" value="1"/>
</dbReference>
<dbReference type="PANTHER" id="PTHR47700">
    <property type="entry name" value="V CHITINASE, PUTATIVE (AFU_ORTHOLOGUE AFUA_6G13720)-RELATED"/>
    <property type="match status" value="1"/>
</dbReference>
<evidence type="ECO:0000256" key="2">
    <source>
        <dbReference type="ARBA" id="ARBA00008682"/>
    </source>
</evidence>
<evidence type="ECO:0000259" key="14">
    <source>
        <dbReference type="PROSITE" id="PS50941"/>
    </source>
</evidence>
<evidence type="ECO:0000256" key="12">
    <source>
        <dbReference type="RuleBase" id="RU000489"/>
    </source>
</evidence>
<feature type="domain" description="GH18" evidence="15">
    <location>
        <begin position="159"/>
        <end position="529"/>
    </location>
</feature>
<dbReference type="GO" id="GO:0008061">
    <property type="term" value="F:chitin binding"/>
    <property type="evidence" value="ECO:0007669"/>
    <property type="project" value="UniProtKB-UniRule"/>
</dbReference>
<accession>A0A1L9VRV8</accession>
<evidence type="ECO:0000256" key="3">
    <source>
        <dbReference type="ARBA" id="ARBA00012729"/>
    </source>
</evidence>
<feature type="chain" id="PRO_5012566964" description="chitinase" evidence="13">
    <location>
        <begin position="32"/>
        <end position="1122"/>
    </location>
</feature>
<dbReference type="PROSITE" id="PS00026">
    <property type="entry name" value="CHIT_BIND_I_1"/>
    <property type="match status" value="1"/>
</dbReference>
<comment type="catalytic activity">
    <reaction evidence="1">
        <text>Random endo-hydrolysis of N-acetyl-beta-D-glucosaminide (1-&gt;4)-beta-linkages in chitin and chitodextrins.</text>
        <dbReference type="EC" id="3.2.1.14"/>
    </reaction>
</comment>
<dbReference type="GeneID" id="34460581"/>
<dbReference type="Gene3D" id="3.30.60.10">
    <property type="entry name" value="Endochitinase-like"/>
    <property type="match status" value="1"/>
</dbReference>
<dbReference type="STRING" id="1160497.A0A1L9VRV8"/>
<feature type="disulfide bond" evidence="11">
    <location>
        <begin position="118"/>
        <end position="132"/>
    </location>
</feature>